<dbReference type="AlphaFoldDB" id="A0A8J7BZI6"/>
<evidence type="ECO:0000313" key="3">
    <source>
        <dbReference type="Proteomes" id="UP000629098"/>
    </source>
</evidence>
<feature type="region of interest" description="Disordered" evidence="1">
    <location>
        <begin position="1"/>
        <end position="24"/>
    </location>
</feature>
<evidence type="ECO:0000256" key="1">
    <source>
        <dbReference type="SAM" id="MobiDB-lite"/>
    </source>
</evidence>
<sequence length="90" mass="10656">MSTEQVNNQIEEVEELESSPCTGREISDEDALQVFNYYLSGEYLIRNLEIVRQRKQKTLEELAHLEAAEKRIIDRIREQKINLKSDQHHD</sequence>
<accession>A0A8J7BZI6</accession>
<dbReference type="RefSeq" id="WP_190836820.1">
    <property type="nucleotide sequence ID" value="NZ_CAWPPI010000118.1"/>
</dbReference>
<name>A0A8J7BZI6_9CYAN</name>
<proteinExistence type="predicted"/>
<keyword evidence="3" id="KW-1185">Reference proteome</keyword>
<evidence type="ECO:0000313" key="2">
    <source>
        <dbReference type="EMBL" id="MBD2777752.1"/>
    </source>
</evidence>
<organism evidence="2 3">
    <name type="scientific">Iningainema tapete BLCC-T55</name>
    <dbReference type="NCBI Taxonomy" id="2748662"/>
    <lineage>
        <taxon>Bacteria</taxon>
        <taxon>Bacillati</taxon>
        <taxon>Cyanobacteriota</taxon>
        <taxon>Cyanophyceae</taxon>
        <taxon>Nostocales</taxon>
        <taxon>Scytonemataceae</taxon>
        <taxon>Iningainema tapete</taxon>
    </lineage>
</organism>
<dbReference type="EMBL" id="JACXAE010000118">
    <property type="protein sequence ID" value="MBD2777752.1"/>
    <property type="molecule type" value="Genomic_DNA"/>
</dbReference>
<reference evidence="2" key="1">
    <citation type="submission" date="2020-09" db="EMBL/GenBank/DDBJ databases">
        <title>Iningainema tapete sp. nov. (Scytonemataceae, Cyanobacteria) from greenhouses in central Florida (USA) produces two types of nodularin with biosynthetic potential for microcystin-LR and anabaenopeptins.</title>
        <authorList>
            <person name="Berthold D.E."/>
            <person name="Lefler F.W."/>
            <person name="Huang I.-S."/>
            <person name="Abdulla H."/>
            <person name="Zimba P.V."/>
            <person name="Laughinghouse H.D. IV."/>
        </authorList>
    </citation>
    <scope>NUCLEOTIDE SEQUENCE</scope>
    <source>
        <strain evidence="2">BLCCT55</strain>
    </source>
</reference>
<feature type="compositionally biased region" description="Low complexity" evidence="1">
    <location>
        <begin position="1"/>
        <end position="10"/>
    </location>
</feature>
<dbReference type="Proteomes" id="UP000629098">
    <property type="component" value="Unassembled WGS sequence"/>
</dbReference>
<comment type="caution">
    <text evidence="2">The sequence shown here is derived from an EMBL/GenBank/DDBJ whole genome shotgun (WGS) entry which is preliminary data.</text>
</comment>
<protein>
    <submittedName>
        <fullName evidence="2">Uncharacterized protein</fullName>
    </submittedName>
</protein>
<gene>
    <name evidence="2" type="ORF">ICL16_38360</name>
</gene>